<dbReference type="Proteomes" id="UP001153365">
    <property type="component" value="Unassembled WGS sequence"/>
</dbReference>
<evidence type="ECO:0000256" key="2">
    <source>
        <dbReference type="SAM" id="Phobius"/>
    </source>
</evidence>
<feature type="transmembrane region" description="Helical" evidence="2">
    <location>
        <begin position="215"/>
        <end position="235"/>
    </location>
</feature>
<proteinExistence type="predicted"/>
<dbReference type="PANTHER" id="PTHR34391:SF2">
    <property type="entry name" value="TRP C-TERMINAL DOMAIN-CONTAINING PROTEIN"/>
    <property type="match status" value="1"/>
</dbReference>
<keyword evidence="2" id="KW-0472">Membrane</keyword>
<organism evidence="3 4">
    <name type="scientific">Phakopsora pachyrhizi</name>
    <name type="common">Asian soybean rust disease fungus</name>
    <dbReference type="NCBI Taxonomy" id="170000"/>
    <lineage>
        <taxon>Eukaryota</taxon>
        <taxon>Fungi</taxon>
        <taxon>Dikarya</taxon>
        <taxon>Basidiomycota</taxon>
        <taxon>Pucciniomycotina</taxon>
        <taxon>Pucciniomycetes</taxon>
        <taxon>Pucciniales</taxon>
        <taxon>Phakopsoraceae</taxon>
        <taxon>Phakopsora</taxon>
    </lineage>
</organism>
<feature type="transmembrane region" description="Helical" evidence="2">
    <location>
        <begin position="282"/>
        <end position="302"/>
    </location>
</feature>
<keyword evidence="2" id="KW-1133">Transmembrane helix</keyword>
<feature type="compositionally biased region" description="Basic and acidic residues" evidence="1">
    <location>
        <begin position="379"/>
        <end position="390"/>
    </location>
</feature>
<feature type="non-terminal residue" evidence="3">
    <location>
        <position position="1"/>
    </location>
</feature>
<evidence type="ECO:0000313" key="4">
    <source>
        <dbReference type="Proteomes" id="UP001153365"/>
    </source>
</evidence>
<evidence type="ECO:0000313" key="3">
    <source>
        <dbReference type="EMBL" id="CAH7674467.1"/>
    </source>
</evidence>
<feature type="compositionally biased region" description="Basic and acidic residues" evidence="1">
    <location>
        <begin position="405"/>
        <end position="450"/>
    </location>
</feature>
<feature type="compositionally biased region" description="Acidic residues" evidence="1">
    <location>
        <begin position="362"/>
        <end position="378"/>
    </location>
</feature>
<feature type="transmembrane region" description="Helical" evidence="2">
    <location>
        <begin position="55"/>
        <end position="74"/>
    </location>
</feature>
<sequence>QFLPDSTYSTCFLSITLIESVINITTETVIIIRTDLVKSFTQLTRSSTRTSRNPLTVYLLIFILSHLVQLYYAFDALRQRNTIQLIGLCGFNLAIMAYAIIQIPEIRQLEQIAITNSNDDDQSIHHSQLTTLILLVAIPSVIGICQIAFSILTFHLFQEFGWQIYKQIGADRRLKRMYMIYQIFICSIKFDYFFLIAFALQLVLLVPSVSTVERILTILALPTTLLLLGTGYYGVRFESRSMMGLFGFGLLSGTGYFSYKLFRIWHGRNNPMSYQNVFKSLTVFSVICLLMTVATFTLALVCTKNFDNGLKAHMKQTSGVLKSIGIKTTKTNKRYPNQIHLTDTGISSPKSSTLKSYKLDDRLEDDEEREGNFEMEIEGFDHHYQNDSTKHSTTTTKSSRSKVKTKSDGFSRGDDLFGVGREEDDLRYLSDHRQYNSRGRSDLDNRMTID</sequence>
<feature type="transmembrane region" description="Helical" evidence="2">
    <location>
        <begin position="242"/>
        <end position="262"/>
    </location>
</feature>
<dbReference type="AlphaFoldDB" id="A0AAV0AZR1"/>
<reference evidence="3" key="1">
    <citation type="submission" date="2022-06" db="EMBL/GenBank/DDBJ databases">
        <authorList>
            <consortium name="SYNGENTA / RWTH Aachen University"/>
        </authorList>
    </citation>
    <scope>NUCLEOTIDE SEQUENCE</scope>
</reference>
<dbReference type="PANTHER" id="PTHR34391">
    <property type="entry name" value="UPF0658 GOLGI APPARATUS MEMBRANE PROTEIN C1952.10C-RELATED"/>
    <property type="match status" value="1"/>
</dbReference>
<dbReference type="GO" id="GO:0005794">
    <property type="term" value="C:Golgi apparatus"/>
    <property type="evidence" value="ECO:0007669"/>
    <property type="project" value="TreeGrafter"/>
</dbReference>
<feature type="region of interest" description="Disordered" evidence="1">
    <location>
        <begin position="340"/>
        <end position="450"/>
    </location>
</feature>
<accession>A0AAV0AZR1</accession>
<gene>
    <name evidence="3" type="ORF">PPACK8108_LOCUS9378</name>
</gene>
<keyword evidence="2" id="KW-0812">Transmembrane</keyword>
<dbReference type="EMBL" id="CALTRL010002019">
    <property type="protein sequence ID" value="CAH7674467.1"/>
    <property type="molecule type" value="Genomic_DNA"/>
</dbReference>
<dbReference type="InterPro" id="IPR040410">
    <property type="entry name" value="UPF0658_Golgi"/>
</dbReference>
<feature type="transmembrane region" description="Helical" evidence="2">
    <location>
        <begin position="132"/>
        <end position="157"/>
    </location>
</feature>
<feature type="transmembrane region" description="Helical" evidence="2">
    <location>
        <begin position="178"/>
        <end position="203"/>
    </location>
</feature>
<name>A0AAV0AZR1_PHAPC</name>
<protein>
    <submittedName>
        <fullName evidence="3">Uncharacterized protein</fullName>
    </submittedName>
</protein>
<feature type="transmembrane region" description="Helical" evidence="2">
    <location>
        <begin position="81"/>
        <end position="101"/>
    </location>
</feature>
<keyword evidence="4" id="KW-1185">Reference proteome</keyword>
<feature type="compositionally biased region" description="Polar residues" evidence="1">
    <location>
        <begin position="340"/>
        <end position="355"/>
    </location>
</feature>
<evidence type="ECO:0000256" key="1">
    <source>
        <dbReference type="SAM" id="MobiDB-lite"/>
    </source>
</evidence>
<comment type="caution">
    <text evidence="3">The sequence shown here is derived from an EMBL/GenBank/DDBJ whole genome shotgun (WGS) entry which is preliminary data.</text>
</comment>